<feature type="compositionally biased region" description="Basic and acidic residues" evidence="1">
    <location>
        <begin position="139"/>
        <end position="150"/>
    </location>
</feature>
<feature type="compositionally biased region" description="Basic and acidic residues" evidence="1">
    <location>
        <begin position="29"/>
        <end position="39"/>
    </location>
</feature>
<feature type="region of interest" description="Disordered" evidence="1">
    <location>
        <begin position="86"/>
        <end position="155"/>
    </location>
</feature>
<evidence type="ECO:0000313" key="2">
    <source>
        <dbReference type="EMBL" id="GEU47721.1"/>
    </source>
</evidence>
<proteinExistence type="predicted"/>
<dbReference type="AlphaFoldDB" id="A0A6L2KE42"/>
<sequence length="358" mass="41186">MEVTPPLHTRSPRVRRQRGRLVGFEEAPNMERSRIRRNIEGNGPLKAREEENERQEMNLPPLLAAHLGRNEDGQPSRSSLIFVHRGRQSSINRGGNLPPKASKRGSQKRTWQFKTSNKEKARVSELSPLDQGNPPGTMTRDKEVETEKTFEQPSRLLESKWSRDKTKYYHLHKDHRHDANQCRELKHQIEEAIKSGRLAHLVKGIKKKKQKVSDTQLGERKEERKKPKPAKTHVLMISRKSCNLRKRYVEEDYNKLGEITFPPVTKDKNLADPIIIKAYVSGRQVNRVYIDSGSLCEVIYEPCFLKLKPSIKPLRLDSKTLLVGFSVDHSWPLGEVPLEITIGEGLLTVTKTLCHRDI</sequence>
<name>A0A6L2KE42_TANCI</name>
<organism evidence="2">
    <name type="scientific">Tanacetum cinerariifolium</name>
    <name type="common">Dalmatian daisy</name>
    <name type="synonym">Chrysanthemum cinerariifolium</name>
    <dbReference type="NCBI Taxonomy" id="118510"/>
    <lineage>
        <taxon>Eukaryota</taxon>
        <taxon>Viridiplantae</taxon>
        <taxon>Streptophyta</taxon>
        <taxon>Embryophyta</taxon>
        <taxon>Tracheophyta</taxon>
        <taxon>Spermatophyta</taxon>
        <taxon>Magnoliopsida</taxon>
        <taxon>eudicotyledons</taxon>
        <taxon>Gunneridae</taxon>
        <taxon>Pentapetalae</taxon>
        <taxon>asterids</taxon>
        <taxon>campanulids</taxon>
        <taxon>Asterales</taxon>
        <taxon>Asteraceae</taxon>
        <taxon>Asteroideae</taxon>
        <taxon>Anthemideae</taxon>
        <taxon>Anthemidinae</taxon>
        <taxon>Tanacetum</taxon>
    </lineage>
</organism>
<keyword evidence="2" id="KW-0808">Transferase</keyword>
<evidence type="ECO:0000256" key="1">
    <source>
        <dbReference type="SAM" id="MobiDB-lite"/>
    </source>
</evidence>
<comment type="caution">
    <text evidence="2">The sequence shown here is derived from an EMBL/GenBank/DDBJ whole genome shotgun (WGS) entry which is preliminary data.</text>
</comment>
<feature type="compositionally biased region" description="Basic and acidic residues" evidence="1">
    <location>
        <begin position="46"/>
        <end position="56"/>
    </location>
</feature>
<accession>A0A6L2KE42</accession>
<feature type="region of interest" description="Disordered" evidence="1">
    <location>
        <begin position="209"/>
        <end position="231"/>
    </location>
</feature>
<feature type="region of interest" description="Disordered" evidence="1">
    <location>
        <begin position="1"/>
        <end position="61"/>
    </location>
</feature>
<keyword evidence="2" id="KW-0695">RNA-directed DNA polymerase</keyword>
<dbReference type="EMBL" id="BKCJ010002314">
    <property type="protein sequence ID" value="GEU47721.1"/>
    <property type="molecule type" value="Genomic_DNA"/>
</dbReference>
<reference evidence="2" key="1">
    <citation type="journal article" date="2019" name="Sci. Rep.">
        <title>Draft genome of Tanacetum cinerariifolium, the natural source of mosquito coil.</title>
        <authorList>
            <person name="Yamashiro T."/>
            <person name="Shiraishi A."/>
            <person name="Satake H."/>
            <person name="Nakayama K."/>
        </authorList>
    </citation>
    <scope>NUCLEOTIDE SEQUENCE</scope>
</reference>
<dbReference type="GO" id="GO:0003964">
    <property type="term" value="F:RNA-directed DNA polymerase activity"/>
    <property type="evidence" value="ECO:0007669"/>
    <property type="project" value="UniProtKB-KW"/>
</dbReference>
<gene>
    <name evidence="2" type="ORF">Tci_019699</name>
</gene>
<keyword evidence="2" id="KW-0548">Nucleotidyltransferase</keyword>
<protein>
    <submittedName>
        <fullName evidence="2">Reverse transcriptase domain-containing protein</fullName>
    </submittedName>
</protein>
<feature type="compositionally biased region" description="Basic residues" evidence="1">
    <location>
        <begin position="10"/>
        <end position="19"/>
    </location>
</feature>